<dbReference type="GO" id="GO:0052621">
    <property type="term" value="F:diguanylate cyclase activity"/>
    <property type="evidence" value="ECO:0007669"/>
    <property type="project" value="UniProtKB-EC"/>
</dbReference>
<dbReference type="RefSeq" id="WP_184010279.1">
    <property type="nucleotide sequence ID" value="NZ_JACIJS010000004.1"/>
</dbReference>
<feature type="domain" description="GGDEF" evidence="5">
    <location>
        <begin position="330"/>
        <end position="464"/>
    </location>
</feature>
<evidence type="ECO:0000256" key="3">
    <source>
        <dbReference type="PROSITE-ProRule" id="PRU00169"/>
    </source>
</evidence>
<dbReference type="Gene3D" id="3.40.50.2300">
    <property type="match status" value="1"/>
</dbReference>
<evidence type="ECO:0000313" key="7">
    <source>
        <dbReference type="Proteomes" id="UP000553766"/>
    </source>
</evidence>
<dbReference type="Gene3D" id="3.30.70.270">
    <property type="match status" value="1"/>
</dbReference>
<dbReference type="PANTHER" id="PTHR45138">
    <property type="entry name" value="REGULATORY COMPONENTS OF SENSORY TRANSDUCTION SYSTEM"/>
    <property type="match status" value="1"/>
</dbReference>
<dbReference type="GO" id="GO:0000160">
    <property type="term" value="P:phosphorelay signal transduction system"/>
    <property type="evidence" value="ECO:0007669"/>
    <property type="project" value="InterPro"/>
</dbReference>
<keyword evidence="6" id="KW-0548">Nucleotidyltransferase</keyword>
<dbReference type="GO" id="GO:1902201">
    <property type="term" value="P:negative regulation of bacterial-type flagellum-dependent cell motility"/>
    <property type="evidence" value="ECO:0007669"/>
    <property type="project" value="TreeGrafter"/>
</dbReference>
<dbReference type="InterPro" id="IPR043128">
    <property type="entry name" value="Rev_trsase/Diguanyl_cyclase"/>
</dbReference>
<evidence type="ECO:0000259" key="5">
    <source>
        <dbReference type="PROSITE" id="PS50887"/>
    </source>
</evidence>
<dbReference type="InterPro" id="IPR000160">
    <property type="entry name" value="GGDEF_dom"/>
</dbReference>
<gene>
    <name evidence="6" type="ORF">FHS89_001556</name>
</gene>
<dbReference type="Pfam" id="PF00990">
    <property type="entry name" value="GGDEF"/>
    <property type="match status" value="1"/>
</dbReference>
<accession>A0A840WYR9</accession>
<dbReference type="NCBIfam" id="TIGR00254">
    <property type="entry name" value="GGDEF"/>
    <property type="match status" value="1"/>
</dbReference>
<dbReference type="FunFam" id="3.30.70.270:FF:000001">
    <property type="entry name" value="Diguanylate cyclase domain protein"/>
    <property type="match status" value="1"/>
</dbReference>
<dbReference type="AlphaFoldDB" id="A0A840WYR9"/>
<dbReference type="InterPro" id="IPR001789">
    <property type="entry name" value="Sig_transdc_resp-reg_receiver"/>
</dbReference>
<evidence type="ECO:0000256" key="2">
    <source>
        <dbReference type="ARBA" id="ARBA00034247"/>
    </source>
</evidence>
<dbReference type="EC" id="2.7.7.65" evidence="1"/>
<dbReference type="Pfam" id="PF00072">
    <property type="entry name" value="Response_reg"/>
    <property type="match status" value="1"/>
</dbReference>
<evidence type="ECO:0000256" key="1">
    <source>
        <dbReference type="ARBA" id="ARBA00012528"/>
    </source>
</evidence>
<dbReference type="CDD" id="cd01949">
    <property type="entry name" value="GGDEF"/>
    <property type="match status" value="1"/>
</dbReference>
<dbReference type="InterPro" id="IPR011006">
    <property type="entry name" value="CheY-like_superfamily"/>
</dbReference>
<organism evidence="6 7">
    <name type="scientific">Rubricella aquisinus</name>
    <dbReference type="NCBI Taxonomy" id="2028108"/>
    <lineage>
        <taxon>Bacteria</taxon>
        <taxon>Pseudomonadati</taxon>
        <taxon>Pseudomonadota</taxon>
        <taxon>Alphaproteobacteria</taxon>
        <taxon>Rhodobacterales</taxon>
        <taxon>Paracoccaceae</taxon>
        <taxon>Rubricella</taxon>
    </lineage>
</organism>
<comment type="caution">
    <text evidence="6">The sequence shown here is derived from an EMBL/GenBank/DDBJ whole genome shotgun (WGS) entry which is preliminary data.</text>
</comment>
<dbReference type="GO" id="GO:0043709">
    <property type="term" value="P:cell adhesion involved in single-species biofilm formation"/>
    <property type="evidence" value="ECO:0007669"/>
    <property type="project" value="TreeGrafter"/>
</dbReference>
<reference evidence="6 7" key="1">
    <citation type="submission" date="2020-08" db="EMBL/GenBank/DDBJ databases">
        <title>Genomic Encyclopedia of Type Strains, Phase IV (KMG-IV): sequencing the most valuable type-strain genomes for metagenomic binning, comparative biology and taxonomic classification.</title>
        <authorList>
            <person name="Goeker M."/>
        </authorList>
    </citation>
    <scope>NUCLEOTIDE SEQUENCE [LARGE SCALE GENOMIC DNA]</scope>
    <source>
        <strain evidence="6 7">DSM 103377</strain>
    </source>
</reference>
<dbReference type="EMBL" id="JACIJS010000004">
    <property type="protein sequence ID" value="MBB5515544.1"/>
    <property type="molecule type" value="Genomic_DNA"/>
</dbReference>
<dbReference type="PANTHER" id="PTHR45138:SF9">
    <property type="entry name" value="DIGUANYLATE CYCLASE DGCM-RELATED"/>
    <property type="match status" value="1"/>
</dbReference>
<proteinExistence type="predicted"/>
<evidence type="ECO:0000313" key="6">
    <source>
        <dbReference type="EMBL" id="MBB5515544.1"/>
    </source>
</evidence>
<dbReference type="InterPro" id="IPR029787">
    <property type="entry name" value="Nucleotide_cyclase"/>
</dbReference>
<dbReference type="Proteomes" id="UP000553766">
    <property type="component" value="Unassembled WGS sequence"/>
</dbReference>
<feature type="domain" description="Response regulatory" evidence="4">
    <location>
        <begin position="162"/>
        <end position="280"/>
    </location>
</feature>
<sequence>MPGRILIVDDVATNRFLIKAKLTAAYYEVMVASNGVQGMTIARGAQPDLILLDVNLPDMSGIDMCAKLKRDPVTADIPVVMITAGGAAETRVQALDAGADDFLLKPLDEVTLLARVRSLMRMKLVIDELRVRDESGAALEVSSMEQERPSRGLTAERVAGRRVMVVPHDPSEALEWIPAARERLGLVIEVGQSMSMVLNTVAINPPDALVVHREVFGSEDGLRLIAKLRADRNARGSAILLTLAADDVQTAALGLDVGANDYIQAPFDPMEMVARLRLQVRRKVFSDRLRSSVRDGLRLAVIDPLTGVHNRRYLRNHLNTMFQDGRHHGGNLIVLVMDLDRFKMVNDRFGHGAGDKVLCEFANRLTDNVRGVDLVARIGGEEFCLVMPDTGLKTAIRAAERMRRAICDQPFLLPDGTDLKVTVSIGVAESTGKELDPEELLDAADRALYAAKNAGRNRVTLAGAA</sequence>
<protein>
    <recommendedName>
        <fullName evidence="1">diguanylate cyclase</fullName>
        <ecNumber evidence="1">2.7.7.65</ecNumber>
    </recommendedName>
</protein>
<feature type="modified residue" description="4-aspartylphosphate" evidence="3">
    <location>
        <position position="53"/>
    </location>
</feature>
<dbReference type="PROSITE" id="PS50887">
    <property type="entry name" value="GGDEF"/>
    <property type="match status" value="1"/>
</dbReference>
<feature type="domain" description="Response regulatory" evidence="4">
    <location>
        <begin position="4"/>
        <end position="120"/>
    </location>
</feature>
<evidence type="ECO:0000259" key="4">
    <source>
        <dbReference type="PROSITE" id="PS50110"/>
    </source>
</evidence>
<dbReference type="SUPFAM" id="SSF55073">
    <property type="entry name" value="Nucleotide cyclase"/>
    <property type="match status" value="1"/>
</dbReference>
<dbReference type="SUPFAM" id="SSF52172">
    <property type="entry name" value="CheY-like"/>
    <property type="match status" value="2"/>
</dbReference>
<keyword evidence="6" id="KW-0808">Transferase</keyword>
<dbReference type="PROSITE" id="PS50110">
    <property type="entry name" value="RESPONSE_REGULATORY"/>
    <property type="match status" value="2"/>
</dbReference>
<dbReference type="InterPro" id="IPR050469">
    <property type="entry name" value="Diguanylate_Cyclase"/>
</dbReference>
<comment type="caution">
    <text evidence="3">Lacks conserved residue(s) required for the propagation of feature annotation.</text>
</comment>
<keyword evidence="3" id="KW-0597">Phosphoprotein</keyword>
<dbReference type="NCBIfam" id="NF007135">
    <property type="entry name" value="PRK09581.1"/>
    <property type="match status" value="1"/>
</dbReference>
<keyword evidence="7" id="KW-1185">Reference proteome</keyword>
<name>A0A840WYR9_9RHOB</name>
<comment type="catalytic activity">
    <reaction evidence="2">
        <text>2 GTP = 3',3'-c-di-GMP + 2 diphosphate</text>
        <dbReference type="Rhea" id="RHEA:24898"/>
        <dbReference type="ChEBI" id="CHEBI:33019"/>
        <dbReference type="ChEBI" id="CHEBI:37565"/>
        <dbReference type="ChEBI" id="CHEBI:58805"/>
        <dbReference type="EC" id="2.7.7.65"/>
    </reaction>
</comment>
<dbReference type="GO" id="GO:0005886">
    <property type="term" value="C:plasma membrane"/>
    <property type="evidence" value="ECO:0007669"/>
    <property type="project" value="TreeGrafter"/>
</dbReference>
<dbReference type="SMART" id="SM00267">
    <property type="entry name" value="GGDEF"/>
    <property type="match status" value="1"/>
</dbReference>
<dbReference type="SMART" id="SM00448">
    <property type="entry name" value="REC"/>
    <property type="match status" value="2"/>
</dbReference>